<dbReference type="Proteomes" id="UP000235672">
    <property type="component" value="Unassembled WGS sequence"/>
</dbReference>
<evidence type="ECO:0000313" key="1">
    <source>
        <dbReference type="EMBL" id="PMD14206.1"/>
    </source>
</evidence>
<dbReference type="EMBL" id="KZ613524">
    <property type="protein sequence ID" value="PMD14206.1"/>
    <property type="molecule type" value="Genomic_DNA"/>
</dbReference>
<evidence type="ECO:0000313" key="2">
    <source>
        <dbReference type="Proteomes" id="UP000235672"/>
    </source>
</evidence>
<dbReference type="AlphaFoldDB" id="A0A2J6PK15"/>
<sequence>MGRNISKESRKKVSRNQSVRFLRKEGEDKRMIGNRTNEESGNWLIALITIGRLQVVFSSSTASLTTLQYNRHALYQPKLFSRKKLPKWVPILSRRNSRRDILIYRRRLDISKDSEFYFFRPTSPLLHGLDQSNVHWKRWSSIRHHFAIDYSRRWSAPHS</sequence>
<accession>A0A2J6PK15</accession>
<gene>
    <name evidence="1" type="ORF">NA56DRAFT_398985</name>
</gene>
<protein>
    <submittedName>
        <fullName evidence="1">Uncharacterized protein</fullName>
    </submittedName>
</protein>
<reference evidence="1 2" key="1">
    <citation type="submission" date="2016-05" db="EMBL/GenBank/DDBJ databases">
        <title>A degradative enzymes factory behind the ericoid mycorrhizal symbiosis.</title>
        <authorList>
            <consortium name="DOE Joint Genome Institute"/>
            <person name="Martino E."/>
            <person name="Morin E."/>
            <person name="Grelet G."/>
            <person name="Kuo A."/>
            <person name="Kohler A."/>
            <person name="Daghino S."/>
            <person name="Barry K."/>
            <person name="Choi C."/>
            <person name="Cichocki N."/>
            <person name="Clum A."/>
            <person name="Copeland A."/>
            <person name="Hainaut M."/>
            <person name="Haridas S."/>
            <person name="Labutti K."/>
            <person name="Lindquist E."/>
            <person name="Lipzen A."/>
            <person name="Khouja H.-R."/>
            <person name="Murat C."/>
            <person name="Ohm R."/>
            <person name="Olson A."/>
            <person name="Spatafora J."/>
            <person name="Veneault-Fourrey C."/>
            <person name="Henrissat B."/>
            <person name="Grigoriev I."/>
            <person name="Martin F."/>
            <person name="Perotto S."/>
        </authorList>
    </citation>
    <scope>NUCLEOTIDE SEQUENCE [LARGE SCALE GENOMIC DNA]</scope>
    <source>
        <strain evidence="1 2">UAMH 7357</strain>
    </source>
</reference>
<proteinExistence type="predicted"/>
<name>A0A2J6PK15_9HELO</name>
<keyword evidence="2" id="KW-1185">Reference proteome</keyword>
<organism evidence="1 2">
    <name type="scientific">Hyaloscypha hepaticicola</name>
    <dbReference type="NCBI Taxonomy" id="2082293"/>
    <lineage>
        <taxon>Eukaryota</taxon>
        <taxon>Fungi</taxon>
        <taxon>Dikarya</taxon>
        <taxon>Ascomycota</taxon>
        <taxon>Pezizomycotina</taxon>
        <taxon>Leotiomycetes</taxon>
        <taxon>Helotiales</taxon>
        <taxon>Hyaloscyphaceae</taxon>
        <taxon>Hyaloscypha</taxon>
    </lineage>
</organism>